<feature type="compositionally biased region" description="Basic and acidic residues" evidence="1">
    <location>
        <begin position="371"/>
        <end position="395"/>
    </location>
</feature>
<keyword evidence="4" id="KW-1185">Reference proteome</keyword>
<evidence type="ECO:0000313" key="4">
    <source>
        <dbReference type="Proteomes" id="UP000602050"/>
    </source>
</evidence>
<dbReference type="AlphaFoldDB" id="A0A8J2ZQC8"/>
<dbReference type="CDD" id="cd17470">
    <property type="entry name" value="T3SS_Flik_C"/>
    <property type="match status" value="1"/>
</dbReference>
<proteinExistence type="predicted"/>
<name>A0A8J2ZQC8_9BACI</name>
<feature type="region of interest" description="Disordered" evidence="1">
    <location>
        <begin position="362"/>
        <end position="411"/>
    </location>
</feature>
<organism evidence="3 4">
    <name type="scientific">Compostibacillus humi</name>
    <dbReference type="NCBI Taxonomy" id="1245525"/>
    <lineage>
        <taxon>Bacteria</taxon>
        <taxon>Bacillati</taxon>
        <taxon>Bacillota</taxon>
        <taxon>Bacilli</taxon>
        <taxon>Bacillales</taxon>
        <taxon>Bacillaceae</taxon>
        <taxon>Compostibacillus</taxon>
    </lineage>
</organism>
<evidence type="ECO:0000256" key="1">
    <source>
        <dbReference type="SAM" id="MobiDB-lite"/>
    </source>
</evidence>
<protein>
    <recommendedName>
        <fullName evidence="2">Flagellar hook-length control protein-like C-terminal domain-containing protein</fullName>
    </recommendedName>
</protein>
<evidence type="ECO:0000259" key="2">
    <source>
        <dbReference type="Pfam" id="PF02120"/>
    </source>
</evidence>
<evidence type="ECO:0000313" key="3">
    <source>
        <dbReference type="EMBL" id="GGH69528.1"/>
    </source>
</evidence>
<reference evidence="3" key="1">
    <citation type="journal article" date="2014" name="Int. J. Syst. Evol. Microbiol.">
        <title>Complete genome sequence of Corynebacterium casei LMG S-19264T (=DSM 44701T), isolated from a smear-ripened cheese.</title>
        <authorList>
            <consortium name="US DOE Joint Genome Institute (JGI-PGF)"/>
            <person name="Walter F."/>
            <person name="Albersmeier A."/>
            <person name="Kalinowski J."/>
            <person name="Ruckert C."/>
        </authorList>
    </citation>
    <scope>NUCLEOTIDE SEQUENCE</scope>
    <source>
        <strain evidence="3">CGMCC 1.12360</strain>
    </source>
</reference>
<dbReference type="InterPro" id="IPR038610">
    <property type="entry name" value="FliK-like_C_sf"/>
</dbReference>
<comment type="caution">
    <text evidence="3">The sequence shown here is derived from an EMBL/GenBank/DDBJ whole genome shotgun (WGS) entry which is preliminary data.</text>
</comment>
<dbReference type="RefSeq" id="WP_188390662.1">
    <property type="nucleotide sequence ID" value="NZ_BMEV01000004.1"/>
</dbReference>
<gene>
    <name evidence="3" type="ORF">GCM10010978_03610</name>
</gene>
<dbReference type="EMBL" id="BMEV01000004">
    <property type="protein sequence ID" value="GGH69528.1"/>
    <property type="molecule type" value="Genomic_DNA"/>
</dbReference>
<feature type="domain" description="Flagellar hook-length control protein-like C-terminal" evidence="2">
    <location>
        <begin position="291"/>
        <end position="368"/>
    </location>
</feature>
<dbReference type="InterPro" id="IPR021136">
    <property type="entry name" value="Flagellar_hook_control-like_C"/>
</dbReference>
<accession>A0A8J2ZQC8</accession>
<sequence>MNASILMPNAKAQFTVPSISQKVKNLEESLSFPLLLGNEQTNSVAEKLNLKLQELFPEAGEEFLQQLVKSAMEKIEIANNDGKMSLEEIVPWLLHELGLENTKPEESVHAAFVPFLPMAETRTNVEPKEDKAVQELWTKIESLLKTIRTQADMKLAAPKLMNLLEQWQKLSSGYPENSQPIISRGDTKIQQMWDDLVRFYEKREQLAGKQLYQLESKVTNRDIVRILEKAIEKYGLKETAQTPAPSFQTGTSLGKLEQYVIYTQQTETAGGADKKFVEQFQQIIKSSKFLSQPNGLSQLSIRLRPENLGNMMIRLIQADGEMMVKITVTTEAAKDMLERNMNQLKHLFSPQQVTVEKQEIFTNQSQTAQKQHQEDMNDDFHQQSDKQKNDAHEQREEDEGTSFWEILNEKV</sequence>
<dbReference type="Pfam" id="PF02120">
    <property type="entry name" value="Flg_hook"/>
    <property type="match status" value="1"/>
</dbReference>
<dbReference type="Proteomes" id="UP000602050">
    <property type="component" value="Unassembled WGS sequence"/>
</dbReference>
<reference evidence="3" key="2">
    <citation type="submission" date="2020-09" db="EMBL/GenBank/DDBJ databases">
        <authorList>
            <person name="Sun Q."/>
            <person name="Zhou Y."/>
        </authorList>
    </citation>
    <scope>NUCLEOTIDE SEQUENCE</scope>
    <source>
        <strain evidence="3">CGMCC 1.12360</strain>
    </source>
</reference>
<dbReference type="Gene3D" id="3.30.750.140">
    <property type="match status" value="1"/>
</dbReference>